<dbReference type="EMBL" id="ML004951">
    <property type="protein sequence ID" value="RKP21481.1"/>
    <property type="molecule type" value="Genomic_DNA"/>
</dbReference>
<sequence>MIILASCIATNLLAKKGHIHDLSEETVSRICYNLDVSSFFRFQRTCKRFHKSALENQELFEIQKEYANSLKNSPFRNIKGGFFLEDVVRKVKRFFGERQLKVKGITKRINFPDFYAYLIANSMDNCYLLKTIFAELKISTTVKLVEVTEYMLRSDIFDSAGLDKFYSGDFVEKYKKLKFELITILGIGYGKFRLGYVDFFSFQNLNINFDLVLEDCVERSALLTLAFINKEFVRSSTNFIISQMQKYVVDMENSYAEKIRGLGIESRRSFVFETSQAKPLFSDEMIILEILRFDNLDALISLYKNKPLRVKTPRNLENAIKLKSVNILLNWGLLIDKGDINNEIQLNERREIMDKILKRGDYSLLQSLLQSFDKYVQLTVESINSLNLFLLENMDIMQNVGDFSFFVKLADNYIFKFKNYHDNDIKIECIALGDVLLQLSEKVGEQNDSLDQLIRLYTYK</sequence>
<evidence type="ECO:0000313" key="4">
    <source>
        <dbReference type="Proteomes" id="UP000281549"/>
    </source>
</evidence>
<reference evidence="1 3" key="1">
    <citation type="journal article" date="2013" name="Curr. Biol.">
        <title>Shared signatures of parasitism and phylogenomics unite Cryptomycota and microsporidia.</title>
        <authorList>
            <person name="James T.Y."/>
            <person name="Pelin A."/>
            <person name="Bonen L."/>
            <person name="Ahrendt S."/>
            <person name="Sain D."/>
            <person name="Corradi N."/>
            <person name="Stajich J.E."/>
        </authorList>
    </citation>
    <scope>NUCLEOTIDE SEQUENCE [LARGE SCALE GENOMIC DNA]</scope>
    <source>
        <strain evidence="1 3">CSF55</strain>
        <strain evidence="1 3">CSF55</strain>
    </source>
</reference>
<name>A0A075AZT9_ROZAC</name>
<dbReference type="Proteomes" id="UP000281549">
    <property type="component" value="Unassembled WGS sequence"/>
</dbReference>
<dbReference type="SUPFAM" id="SSF81383">
    <property type="entry name" value="F-box domain"/>
    <property type="match status" value="1"/>
</dbReference>
<organism evidence="1 3">
    <name type="scientific">Rozella allomycis (strain CSF55)</name>
    <dbReference type="NCBI Taxonomy" id="988480"/>
    <lineage>
        <taxon>Eukaryota</taxon>
        <taxon>Fungi</taxon>
        <taxon>Fungi incertae sedis</taxon>
        <taxon>Cryptomycota</taxon>
        <taxon>Cryptomycota incertae sedis</taxon>
        <taxon>Rozella</taxon>
    </lineage>
</organism>
<dbReference type="Proteomes" id="UP000030755">
    <property type="component" value="Unassembled WGS sequence"/>
</dbReference>
<dbReference type="CDD" id="cd09917">
    <property type="entry name" value="F-box_SF"/>
    <property type="match status" value="1"/>
</dbReference>
<dbReference type="AlphaFoldDB" id="A0A075AZT9"/>
<proteinExistence type="predicted"/>
<reference evidence="2" key="3">
    <citation type="submission" date="2018-08" db="EMBL/GenBank/DDBJ databases">
        <title>Leveraging single-cell genomics to expand the Fungal Tree of Life.</title>
        <authorList>
            <consortium name="DOE Joint Genome Institute"/>
            <person name="Ahrendt S.R."/>
            <person name="Quandt C.A."/>
            <person name="Ciobanu D."/>
            <person name="Clum A."/>
            <person name="Salamov A."/>
            <person name="Andreopoulos B."/>
            <person name="Cheng J.-F."/>
            <person name="Woyke T."/>
            <person name="Pelin A."/>
            <person name="Henrissat B."/>
            <person name="Reynolds N."/>
            <person name="Benny G.L."/>
            <person name="Smith M.E."/>
            <person name="James T.Y."/>
            <person name="Grigoriev I.V."/>
        </authorList>
    </citation>
    <scope>NUCLEOTIDE SEQUENCE</scope>
    <source>
        <strain evidence="2">CSF55</strain>
    </source>
</reference>
<gene>
    <name evidence="1" type="ORF">O9G_003574</name>
    <name evidence="2" type="ORF">ROZALSC1DRAFT_27123</name>
</gene>
<evidence type="ECO:0000313" key="3">
    <source>
        <dbReference type="Proteomes" id="UP000030755"/>
    </source>
</evidence>
<dbReference type="HOGENOM" id="CLU_594665_0_0_1"/>
<protein>
    <recommendedName>
        <fullName evidence="5">F-box domain-containing protein</fullName>
    </recommendedName>
</protein>
<accession>A0A075AZT9</accession>
<dbReference type="InterPro" id="IPR036047">
    <property type="entry name" value="F-box-like_dom_sf"/>
</dbReference>
<evidence type="ECO:0000313" key="1">
    <source>
        <dbReference type="EMBL" id="EPZ35856.1"/>
    </source>
</evidence>
<keyword evidence="3" id="KW-1185">Reference proteome</keyword>
<evidence type="ECO:0008006" key="5">
    <source>
        <dbReference type="Google" id="ProtNLM"/>
    </source>
</evidence>
<reference evidence="4" key="2">
    <citation type="journal article" date="2018" name="Nat. Microbiol.">
        <title>Leveraging single-cell genomics to expand the fungal tree of life.</title>
        <authorList>
            <person name="Ahrendt S.R."/>
            <person name="Quandt C.A."/>
            <person name="Ciobanu D."/>
            <person name="Clum A."/>
            <person name="Salamov A."/>
            <person name="Andreopoulos B."/>
            <person name="Cheng J.F."/>
            <person name="Woyke T."/>
            <person name="Pelin A."/>
            <person name="Henrissat B."/>
            <person name="Reynolds N.K."/>
            <person name="Benny G.L."/>
            <person name="Smith M.E."/>
            <person name="James T.Y."/>
            <person name="Grigoriev I.V."/>
        </authorList>
    </citation>
    <scope>NUCLEOTIDE SEQUENCE [LARGE SCALE GENOMIC DNA]</scope>
    <source>
        <strain evidence="4">CSF55</strain>
    </source>
</reference>
<evidence type="ECO:0000313" key="2">
    <source>
        <dbReference type="EMBL" id="RKP21481.1"/>
    </source>
</evidence>
<dbReference type="EMBL" id="KE560735">
    <property type="protein sequence ID" value="EPZ35856.1"/>
    <property type="molecule type" value="Genomic_DNA"/>
</dbReference>